<evidence type="ECO:0000259" key="7">
    <source>
        <dbReference type="Pfam" id="PF00361"/>
    </source>
</evidence>
<evidence type="ECO:0000256" key="5">
    <source>
        <dbReference type="RuleBase" id="RU000320"/>
    </source>
</evidence>
<feature type="transmembrane region" description="Helical" evidence="6">
    <location>
        <begin position="35"/>
        <end position="57"/>
    </location>
</feature>
<proteinExistence type="predicted"/>
<feature type="transmembrane region" description="Helical" evidence="6">
    <location>
        <begin position="143"/>
        <end position="162"/>
    </location>
</feature>
<dbReference type="GO" id="GO:0008137">
    <property type="term" value="F:NADH dehydrogenase (ubiquinone) activity"/>
    <property type="evidence" value="ECO:0007669"/>
    <property type="project" value="InterPro"/>
</dbReference>
<feature type="transmembrane region" description="Helical" evidence="6">
    <location>
        <begin position="381"/>
        <end position="400"/>
    </location>
</feature>
<name>A0A832MNV1_UNCEI</name>
<evidence type="ECO:0000256" key="6">
    <source>
        <dbReference type="SAM" id="Phobius"/>
    </source>
</evidence>
<dbReference type="GO" id="GO:0015990">
    <property type="term" value="P:electron transport coupled proton transport"/>
    <property type="evidence" value="ECO:0007669"/>
    <property type="project" value="TreeGrafter"/>
</dbReference>
<feature type="transmembrane region" description="Helical" evidence="6">
    <location>
        <begin position="618"/>
        <end position="638"/>
    </location>
</feature>
<feature type="transmembrane region" description="Helical" evidence="6">
    <location>
        <begin position="207"/>
        <end position="230"/>
    </location>
</feature>
<feature type="transmembrane region" description="Helical" evidence="6">
    <location>
        <begin position="283"/>
        <end position="304"/>
    </location>
</feature>
<sequence>MNLPLLWIIPALPLAAVLLNLLLGDRLGRRGTSWLACGAVGLAFVAAARAVVTLAGLPPEERRIVEFVYTWMRVGEFSADVSFLLDPLSAVMALVVTGVGFLIHVYATGYMAHDSSFRRFFLYLNLFMFAMLVLVLADNFLLMFVGWEGVGLCSYLLIGFWYERPSAAQAGKKAFIVNRIGDFGFLLGMFFVFAFTGSLNYERVFATAPHVFAAGSAAITIATLLLFLGATGKSAQIPLYTWLPDAMEGPTPVSALIHAATMVTAGVYMVARTHVLFQLAPASLETVAVIGAATALFAATIGLAQNDIKRVLAYSTVSQLGYMFFACGVGAFNAGIFHVMTHAFFKALLFLGAGSVIHALSDEQDLRRMGGLARRLPWTHGVMLVACIAIAGIPPFAGFFSKDEILHAAFASGHYGVWVAGVAGAFLTAFYMFRLYVLAFLGPSRLSHEAEHHLHESPPSMIAPLVVLAALSVVGGLVGPPMIEGGNPFQRWLAPVFEHGGHGGHDAHHAVSRTTEILLILLSVAVAAAGIALAFRAYLQTPALATSLRERFAGAHRLLLNKWWVDELYDAVAVRPVMAIANAFWRFWDTKVVDGTVNGVAATLEGASAILRLFQTGFVGTYALFLTLGVVALLLHILRS</sequence>
<comment type="caution">
    <text evidence="9">The sequence shown here is derived from an EMBL/GenBank/DDBJ whole genome shotgun (WGS) entry which is preliminary data.</text>
</comment>
<gene>
    <name evidence="9" type="ORF">ENR23_14190</name>
</gene>
<dbReference type="NCBIfam" id="TIGR01974">
    <property type="entry name" value="NDH_I_L"/>
    <property type="match status" value="1"/>
</dbReference>
<dbReference type="PRINTS" id="PR01435">
    <property type="entry name" value="NPOXDRDTASE5"/>
</dbReference>
<evidence type="ECO:0000259" key="8">
    <source>
        <dbReference type="Pfam" id="PF00662"/>
    </source>
</evidence>
<evidence type="ECO:0000256" key="3">
    <source>
        <dbReference type="ARBA" id="ARBA00022989"/>
    </source>
</evidence>
<dbReference type="GO" id="GO:0003954">
    <property type="term" value="F:NADH dehydrogenase activity"/>
    <property type="evidence" value="ECO:0007669"/>
    <property type="project" value="TreeGrafter"/>
</dbReference>
<feature type="transmembrane region" description="Helical" evidence="6">
    <location>
        <begin position="120"/>
        <end position="137"/>
    </location>
</feature>
<dbReference type="AlphaFoldDB" id="A0A832MNV1"/>
<feature type="domain" description="NADH-Ubiquinone oxidoreductase (complex I) chain 5 N-terminal" evidence="8">
    <location>
        <begin position="71"/>
        <end position="121"/>
    </location>
</feature>
<feature type="transmembrane region" description="Helical" evidence="6">
    <location>
        <begin position="343"/>
        <end position="360"/>
    </location>
</feature>
<dbReference type="PANTHER" id="PTHR42829">
    <property type="entry name" value="NADH-UBIQUINONE OXIDOREDUCTASE CHAIN 5"/>
    <property type="match status" value="1"/>
</dbReference>
<evidence type="ECO:0000313" key="9">
    <source>
        <dbReference type="EMBL" id="HGZ44528.1"/>
    </source>
</evidence>
<keyword evidence="4 6" id="KW-0472">Membrane</keyword>
<dbReference type="Gene3D" id="1.20.5.2700">
    <property type="match status" value="1"/>
</dbReference>
<dbReference type="InterPro" id="IPR018393">
    <property type="entry name" value="NADHpl_OxRdtase_5_subgr"/>
</dbReference>
<dbReference type="InterPro" id="IPR001516">
    <property type="entry name" value="Proton_antipo_N"/>
</dbReference>
<dbReference type="GO" id="GO:0012505">
    <property type="term" value="C:endomembrane system"/>
    <property type="evidence" value="ECO:0007669"/>
    <property type="project" value="UniProtKB-SubCell"/>
</dbReference>
<feature type="transmembrane region" description="Helical" evidence="6">
    <location>
        <begin position="517"/>
        <end position="539"/>
    </location>
</feature>
<protein>
    <submittedName>
        <fullName evidence="9">NADH-quinone oxidoreductase subunit L</fullName>
    </submittedName>
</protein>
<keyword evidence="2 5" id="KW-0812">Transmembrane</keyword>
<feature type="transmembrane region" description="Helical" evidence="6">
    <location>
        <begin position="311"/>
        <end position="337"/>
    </location>
</feature>
<dbReference type="Pfam" id="PF00361">
    <property type="entry name" value="Proton_antipo_M"/>
    <property type="match status" value="1"/>
</dbReference>
<dbReference type="GO" id="GO:0016020">
    <property type="term" value="C:membrane"/>
    <property type="evidence" value="ECO:0007669"/>
    <property type="project" value="UniProtKB-SubCell"/>
</dbReference>
<feature type="transmembrane region" description="Helical" evidence="6">
    <location>
        <begin position="6"/>
        <end position="23"/>
    </location>
</feature>
<dbReference type="GO" id="GO:0042773">
    <property type="term" value="P:ATP synthesis coupled electron transport"/>
    <property type="evidence" value="ECO:0007669"/>
    <property type="project" value="InterPro"/>
</dbReference>
<feature type="domain" description="NADH:quinone oxidoreductase/Mrp antiporter transmembrane" evidence="7">
    <location>
        <begin position="137"/>
        <end position="428"/>
    </location>
</feature>
<dbReference type="InterPro" id="IPR001750">
    <property type="entry name" value="ND/Mrp_TM"/>
</dbReference>
<feature type="transmembrane region" description="Helical" evidence="6">
    <location>
        <begin position="88"/>
        <end position="108"/>
    </location>
</feature>
<reference evidence="9" key="1">
    <citation type="journal article" date="2020" name="mSystems">
        <title>Genome- and Community-Level Interaction Insights into Carbon Utilization and Element Cycling Functions of Hydrothermarchaeota in Hydrothermal Sediment.</title>
        <authorList>
            <person name="Zhou Z."/>
            <person name="Liu Y."/>
            <person name="Xu W."/>
            <person name="Pan J."/>
            <person name="Luo Z.H."/>
            <person name="Li M."/>
        </authorList>
    </citation>
    <scope>NUCLEOTIDE SEQUENCE [LARGE SCALE GENOMIC DNA]</scope>
    <source>
        <strain evidence="9">SpSt-381</strain>
    </source>
</reference>
<feature type="transmembrane region" description="Helical" evidence="6">
    <location>
        <begin position="183"/>
        <end position="201"/>
    </location>
</feature>
<dbReference type="Pfam" id="PF00662">
    <property type="entry name" value="Proton_antipo_N"/>
    <property type="match status" value="1"/>
</dbReference>
<evidence type="ECO:0000256" key="1">
    <source>
        <dbReference type="ARBA" id="ARBA00004127"/>
    </source>
</evidence>
<dbReference type="InterPro" id="IPR003945">
    <property type="entry name" value="NU5C-like"/>
</dbReference>
<dbReference type="EMBL" id="DSQF01000030">
    <property type="protein sequence ID" value="HGZ44528.1"/>
    <property type="molecule type" value="Genomic_DNA"/>
</dbReference>
<evidence type="ECO:0000256" key="2">
    <source>
        <dbReference type="ARBA" id="ARBA00022692"/>
    </source>
</evidence>
<dbReference type="PANTHER" id="PTHR42829:SF2">
    <property type="entry name" value="NADH-UBIQUINONE OXIDOREDUCTASE CHAIN 5"/>
    <property type="match status" value="1"/>
</dbReference>
<evidence type="ECO:0000256" key="4">
    <source>
        <dbReference type="ARBA" id="ARBA00023136"/>
    </source>
</evidence>
<feature type="transmembrane region" description="Helical" evidence="6">
    <location>
        <begin position="415"/>
        <end position="441"/>
    </location>
</feature>
<feature type="transmembrane region" description="Helical" evidence="6">
    <location>
        <begin position="251"/>
        <end position="271"/>
    </location>
</feature>
<organism evidence="9">
    <name type="scientific">Eiseniibacteriota bacterium</name>
    <dbReference type="NCBI Taxonomy" id="2212470"/>
    <lineage>
        <taxon>Bacteria</taxon>
        <taxon>Candidatus Eiseniibacteriota</taxon>
    </lineage>
</organism>
<accession>A0A832MNV1</accession>
<keyword evidence="3 6" id="KW-1133">Transmembrane helix</keyword>
<comment type="subcellular location">
    <subcellularLocation>
        <location evidence="1">Endomembrane system</location>
        <topology evidence="1">Multi-pass membrane protein</topology>
    </subcellularLocation>
    <subcellularLocation>
        <location evidence="5">Membrane</location>
        <topology evidence="5">Multi-pass membrane protein</topology>
    </subcellularLocation>
</comment>
<dbReference type="PRINTS" id="PR01434">
    <property type="entry name" value="NADHDHGNASE5"/>
</dbReference>
<dbReference type="NCBIfam" id="NF005141">
    <property type="entry name" value="PRK06590.1"/>
    <property type="match status" value="1"/>
</dbReference>